<comment type="caution">
    <text evidence="1">The sequence shown here is derived from an EMBL/GenBank/DDBJ whole genome shotgun (WGS) entry which is preliminary data.</text>
</comment>
<dbReference type="Proteomes" id="UP000176998">
    <property type="component" value="Unassembled WGS sequence"/>
</dbReference>
<dbReference type="RefSeq" id="XP_022478200.1">
    <property type="nucleotide sequence ID" value="XM_022615274.1"/>
</dbReference>
<reference evidence="1 2" key="1">
    <citation type="submission" date="2016-09" db="EMBL/GenBank/DDBJ databases">
        <authorList>
            <person name="Capua I."/>
            <person name="De Benedictis P."/>
            <person name="Joannis T."/>
            <person name="Lombin L.H."/>
            <person name="Cattoli G."/>
        </authorList>
    </citation>
    <scope>NUCLEOTIDE SEQUENCE [LARGE SCALE GENOMIC DNA]</scope>
    <source>
        <strain evidence="1 2">IMI 309357</strain>
    </source>
</reference>
<proteinExistence type="predicted"/>
<dbReference type="AlphaFoldDB" id="A0A1G4BID2"/>
<dbReference type="EMBL" id="MJBS01000022">
    <property type="protein sequence ID" value="OHF01058.1"/>
    <property type="molecule type" value="Genomic_DNA"/>
</dbReference>
<evidence type="ECO:0000313" key="2">
    <source>
        <dbReference type="Proteomes" id="UP000176998"/>
    </source>
</evidence>
<dbReference type="GeneID" id="34556784"/>
<protein>
    <submittedName>
        <fullName evidence="1">Uncharacterized protein</fullName>
    </submittedName>
</protein>
<keyword evidence="2" id="KW-1185">Reference proteome</keyword>
<sequence length="76" mass="8103">MQQQPFERANQHPMAMPRHEGLVKADIGLGRALDVVVVAHGSDTDEVSLQPLSPSIIRGFLSSAACQPLLGVISIT</sequence>
<name>A0A1G4BID2_9PEZI</name>
<accession>A0A1G4BID2</accession>
<organism evidence="1 2">
    <name type="scientific">Colletotrichum orchidophilum</name>
    <dbReference type="NCBI Taxonomy" id="1209926"/>
    <lineage>
        <taxon>Eukaryota</taxon>
        <taxon>Fungi</taxon>
        <taxon>Dikarya</taxon>
        <taxon>Ascomycota</taxon>
        <taxon>Pezizomycotina</taxon>
        <taxon>Sordariomycetes</taxon>
        <taxon>Hypocreomycetidae</taxon>
        <taxon>Glomerellales</taxon>
        <taxon>Glomerellaceae</taxon>
        <taxon>Colletotrichum</taxon>
    </lineage>
</organism>
<evidence type="ECO:0000313" key="1">
    <source>
        <dbReference type="EMBL" id="OHF01058.1"/>
    </source>
</evidence>
<gene>
    <name evidence="1" type="ORF">CORC01_03625</name>
</gene>